<accession>A0A6V8SGR6</accession>
<reference evidence="3 4" key="1">
    <citation type="submission" date="2020-07" db="EMBL/GenBank/DDBJ databases">
        <title>A new beta-1,3-glucan-decomposing anaerobic bacterium isolated from anoxic soil subjected to biological soil disinfestation.</title>
        <authorList>
            <person name="Ueki A."/>
            <person name="Tonouchi A."/>
        </authorList>
    </citation>
    <scope>NUCLEOTIDE SEQUENCE [LARGE SCALE GENOMIC DNA]</scope>
    <source>
        <strain evidence="3 4">TW1</strain>
    </source>
</reference>
<feature type="compositionally biased region" description="Basic and acidic residues" evidence="2">
    <location>
        <begin position="152"/>
        <end position="169"/>
    </location>
</feature>
<evidence type="ECO:0000313" key="4">
    <source>
        <dbReference type="Proteomes" id="UP000580568"/>
    </source>
</evidence>
<dbReference type="RefSeq" id="WP_183277828.1">
    <property type="nucleotide sequence ID" value="NZ_BLZR01000001.1"/>
</dbReference>
<evidence type="ECO:0000256" key="1">
    <source>
        <dbReference type="ARBA" id="ARBA00093462"/>
    </source>
</evidence>
<evidence type="ECO:0008006" key="5">
    <source>
        <dbReference type="Google" id="ProtNLM"/>
    </source>
</evidence>
<proteinExistence type="inferred from homology"/>
<dbReference type="PANTHER" id="PTHR37293:SF5">
    <property type="entry name" value="DNA REPLICATION PROTEIN"/>
    <property type="match status" value="1"/>
</dbReference>
<gene>
    <name evidence="3" type="ORF">bsdtw1_02501</name>
</gene>
<dbReference type="NCBIfam" id="TIGR01446">
    <property type="entry name" value="DnaD_dom"/>
    <property type="match status" value="1"/>
</dbReference>
<dbReference type="AlphaFoldDB" id="A0A6V8SGR6"/>
<dbReference type="Proteomes" id="UP000580568">
    <property type="component" value="Unassembled WGS sequence"/>
</dbReference>
<comment type="similarity">
    <text evidence="1">Belongs to the DnaB/DnaD family.</text>
</comment>
<protein>
    <recommendedName>
        <fullName evidence="5">DnaD domain protein</fullName>
    </recommendedName>
</protein>
<feature type="region of interest" description="Disordered" evidence="2">
    <location>
        <begin position="145"/>
        <end position="169"/>
    </location>
</feature>
<dbReference type="InterPro" id="IPR053162">
    <property type="entry name" value="DnaD"/>
</dbReference>
<evidence type="ECO:0000313" key="3">
    <source>
        <dbReference type="EMBL" id="GFP76399.1"/>
    </source>
</evidence>
<dbReference type="InterPro" id="IPR034829">
    <property type="entry name" value="DnaD-like_sf"/>
</dbReference>
<name>A0A6V8SGR6_9CLOT</name>
<evidence type="ECO:0000256" key="2">
    <source>
        <dbReference type="SAM" id="MobiDB-lite"/>
    </source>
</evidence>
<dbReference type="Gene3D" id="1.10.10.630">
    <property type="entry name" value="DnaD domain-like"/>
    <property type="match status" value="1"/>
</dbReference>
<comment type="caution">
    <text evidence="3">The sequence shown here is derived from an EMBL/GenBank/DDBJ whole genome shotgun (WGS) entry which is preliminary data.</text>
</comment>
<dbReference type="EMBL" id="BLZR01000001">
    <property type="protein sequence ID" value="GFP76399.1"/>
    <property type="molecule type" value="Genomic_DNA"/>
</dbReference>
<dbReference type="SUPFAM" id="SSF158499">
    <property type="entry name" value="DnaD domain-like"/>
    <property type="match status" value="1"/>
</dbReference>
<organism evidence="3 4">
    <name type="scientific">Clostridium fungisolvens</name>
    <dbReference type="NCBI Taxonomy" id="1604897"/>
    <lineage>
        <taxon>Bacteria</taxon>
        <taxon>Bacillati</taxon>
        <taxon>Bacillota</taxon>
        <taxon>Clostridia</taxon>
        <taxon>Eubacteriales</taxon>
        <taxon>Clostridiaceae</taxon>
        <taxon>Clostridium</taxon>
    </lineage>
</organism>
<sequence length="334" mass="38851">MKFRVVYTDFWRDPVIMEEMTPEDRYFYLYLLTNPSTTSTGIYTISRKQIALDLGYSVETVDVFMDRYINHHKIIKYNTETRELALKNWGKYNLGRGGKPVMDCLTKELSMVKDKSLIQYIAENIKSEPILKLYKSFFEENTASERIVPPEGDNKNKEKDKDKEIDKQEEIKRDINKDININTEIEDSTKVNINKSNKKSFDGEGETLSTSHSNNFSEYLDEAALTLSNYYRAVTGSMEGLDFNHLKLLIKKHKAINVELAIQKALASKKCSLSYISGILKNWEKEGYPSDEEKLKEPKVPNQAGKLLKFGDYPQRQYDYDKLEEKLLGWYSKN</sequence>
<dbReference type="InterPro" id="IPR006343">
    <property type="entry name" value="DnaB/C_C"/>
</dbReference>
<dbReference type="PANTHER" id="PTHR37293">
    <property type="entry name" value="PHAGE REPLICATION PROTEIN-RELATED"/>
    <property type="match status" value="1"/>
</dbReference>
<keyword evidence="4" id="KW-1185">Reference proteome</keyword>